<feature type="domain" description="C2H2-type" evidence="11">
    <location>
        <begin position="497"/>
        <end position="527"/>
    </location>
</feature>
<dbReference type="PANTHER" id="PTHR24384:SF189">
    <property type="entry name" value="C2H2-TYPE DOMAIN-CONTAINING PROTEIN-RELATED"/>
    <property type="match status" value="1"/>
</dbReference>
<feature type="domain" description="C2H2-type" evidence="11">
    <location>
        <begin position="101"/>
        <end position="123"/>
    </location>
</feature>
<organism evidence="12 13">
    <name type="scientific">Folsomia candida</name>
    <name type="common">Springtail</name>
    <dbReference type="NCBI Taxonomy" id="158441"/>
    <lineage>
        <taxon>Eukaryota</taxon>
        <taxon>Metazoa</taxon>
        <taxon>Ecdysozoa</taxon>
        <taxon>Arthropoda</taxon>
        <taxon>Hexapoda</taxon>
        <taxon>Collembola</taxon>
        <taxon>Entomobryomorpha</taxon>
        <taxon>Isotomoidea</taxon>
        <taxon>Isotomidae</taxon>
        <taxon>Proisotominae</taxon>
        <taxon>Folsomia</taxon>
    </lineage>
</organism>
<feature type="domain" description="C2H2-type" evidence="11">
    <location>
        <begin position="284"/>
        <end position="313"/>
    </location>
</feature>
<sequence length="618" mass="72403">MPLATRKLYKCSEPNCGKLYKSWCGLDHHKTTVHSGNSRIKCDLCRKEIDINSLRGHMKNVHSTIRNFKCTFPGCKIACVFASTLRIHETTHLPLSQRRIHKCPHCPKQFLDEKKLKLHKNQHDPLLVSKKFPCPFCQQELHSRDYLQEHLTAKHLKEKSYKCDTCSKSYAWSDSLRNHQKCHLPPDQRVKFRCKSCPKTFNLSGTLRTHERYVHLKERKYHCHRENCGKKYFSQPELDRHLSSTHDGLKPFKCEPCLKFFGTKNSLRIHNTNVHNTNSRSRPFKCDHAGCDKAFRFYGSLKVHKEIHLTPKERATYSCPICQKTMVTKSYLKKHMDQQHENPDNKPFSCNLCVKTFRTREHLKLHLRGHLKEKPYKCDLCESSYTSTSGLKYHQKTRHIEEKNRILLHCSLCAATFLKKISLQDHVSSVHNGATFSCPNNLCTAVLGSMRALNAHVKKCSDPFVQWERCGKWMKKYCLENFHVCRKGVNVSKLERIPCPEGTCGESFLEIGYLKRHVRNCHPANTHLAKGVDWLECLFCKKSCPTLICLEDHVRTHTGEKVFKCQYCDKELYSKRRFVFHQNVTHIKEYKRFECWVPLRRLETEGTPKNYVKFVNNQ</sequence>
<evidence type="ECO:0000313" key="12">
    <source>
        <dbReference type="EMBL" id="OXA44207.1"/>
    </source>
</evidence>
<dbReference type="AlphaFoldDB" id="A0A226DHM5"/>
<evidence type="ECO:0000256" key="4">
    <source>
        <dbReference type="ARBA" id="ARBA00022771"/>
    </source>
</evidence>
<keyword evidence="6" id="KW-0805">Transcription regulation</keyword>
<protein>
    <submittedName>
        <fullName evidence="12">Zinc finger protein 62</fullName>
    </submittedName>
</protein>
<dbReference type="InterPro" id="IPR013087">
    <property type="entry name" value="Znf_C2H2_type"/>
</dbReference>
<proteinExistence type="predicted"/>
<feature type="domain" description="C2H2-type" evidence="11">
    <location>
        <begin position="376"/>
        <end position="404"/>
    </location>
</feature>
<gene>
    <name evidence="12" type="ORF">Fcan01_20984</name>
</gene>
<feature type="domain" description="C2H2-type" evidence="11">
    <location>
        <begin position="221"/>
        <end position="251"/>
    </location>
</feature>
<dbReference type="GO" id="GO:0000981">
    <property type="term" value="F:DNA-binding transcription factor activity, RNA polymerase II-specific"/>
    <property type="evidence" value="ECO:0007669"/>
    <property type="project" value="TreeGrafter"/>
</dbReference>
<evidence type="ECO:0000313" key="13">
    <source>
        <dbReference type="Proteomes" id="UP000198287"/>
    </source>
</evidence>
<dbReference type="OrthoDB" id="6077919at2759"/>
<keyword evidence="5" id="KW-0862">Zinc</keyword>
<keyword evidence="13" id="KW-1185">Reference proteome</keyword>
<dbReference type="OMA" id="CHPANTH"/>
<dbReference type="Gene3D" id="3.30.160.60">
    <property type="entry name" value="Classic Zinc Finger"/>
    <property type="match status" value="11"/>
</dbReference>
<dbReference type="PROSITE" id="PS50157">
    <property type="entry name" value="ZINC_FINGER_C2H2_2"/>
    <property type="match status" value="15"/>
</dbReference>
<accession>A0A226DHM5</accession>
<dbReference type="InterPro" id="IPR050752">
    <property type="entry name" value="C2H2-ZF_domain"/>
</dbReference>
<dbReference type="FunFam" id="3.30.160.60:FF:000100">
    <property type="entry name" value="Zinc finger 45-like"/>
    <property type="match status" value="1"/>
</dbReference>
<keyword evidence="2" id="KW-0479">Metal-binding</keyword>
<evidence type="ECO:0000256" key="8">
    <source>
        <dbReference type="ARBA" id="ARBA00023163"/>
    </source>
</evidence>
<feature type="domain" description="C2H2-type" evidence="11">
    <location>
        <begin position="161"/>
        <end position="188"/>
    </location>
</feature>
<evidence type="ECO:0000256" key="5">
    <source>
        <dbReference type="ARBA" id="ARBA00022833"/>
    </source>
</evidence>
<dbReference type="InterPro" id="IPR036236">
    <property type="entry name" value="Znf_C2H2_sf"/>
</dbReference>
<dbReference type="Pfam" id="PF00096">
    <property type="entry name" value="zf-C2H2"/>
    <property type="match status" value="3"/>
</dbReference>
<evidence type="ECO:0000259" key="11">
    <source>
        <dbReference type="PROSITE" id="PS50157"/>
    </source>
</evidence>
<feature type="domain" description="C2H2-type" evidence="11">
    <location>
        <begin position="408"/>
        <end position="436"/>
    </location>
</feature>
<evidence type="ECO:0000256" key="9">
    <source>
        <dbReference type="ARBA" id="ARBA00023242"/>
    </source>
</evidence>
<dbReference type="FunFam" id="3.30.160.60:FF:000446">
    <property type="entry name" value="Zinc finger protein"/>
    <property type="match status" value="1"/>
</dbReference>
<comment type="subcellular location">
    <subcellularLocation>
        <location evidence="1">Nucleus</location>
    </subcellularLocation>
</comment>
<dbReference type="PANTHER" id="PTHR24384">
    <property type="entry name" value="FINGER PUTATIVE TRANSCRIPTION FACTOR FAMILY-RELATED"/>
    <property type="match status" value="1"/>
</dbReference>
<feature type="domain" description="C2H2-type" evidence="11">
    <location>
        <begin position="252"/>
        <end position="280"/>
    </location>
</feature>
<keyword evidence="4 10" id="KW-0863">Zinc-finger</keyword>
<dbReference type="PROSITE" id="PS00028">
    <property type="entry name" value="ZINC_FINGER_C2H2_1"/>
    <property type="match status" value="15"/>
</dbReference>
<dbReference type="EMBL" id="LNIX01000019">
    <property type="protein sequence ID" value="OXA44207.1"/>
    <property type="molecule type" value="Genomic_DNA"/>
</dbReference>
<dbReference type="GO" id="GO:0000978">
    <property type="term" value="F:RNA polymerase II cis-regulatory region sequence-specific DNA binding"/>
    <property type="evidence" value="ECO:0007669"/>
    <property type="project" value="TreeGrafter"/>
</dbReference>
<keyword evidence="8" id="KW-0804">Transcription</keyword>
<evidence type="ECO:0000256" key="7">
    <source>
        <dbReference type="ARBA" id="ARBA00023125"/>
    </source>
</evidence>
<feature type="domain" description="C2H2-type" evidence="11">
    <location>
        <begin position="563"/>
        <end position="591"/>
    </location>
</feature>
<keyword evidence="3" id="KW-0677">Repeat</keyword>
<feature type="domain" description="C2H2-type" evidence="11">
    <location>
        <begin position="9"/>
        <end position="39"/>
    </location>
</feature>
<keyword evidence="9" id="KW-0539">Nucleus</keyword>
<evidence type="ECO:0000256" key="1">
    <source>
        <dbReference type="ARBA" id="ARBA00004123"/>
    </source>
</evidence>
<reference evidence="12 13" key="1">
    <citation type="submission" date="2015-12" db="EMBL/GenBank/DDBJ databases">
        <title>The genome of Folsomia candida.</title>
        <authorList>
            <person name="Faddeeva A."/>
            <person name="Derks M.F."/>
            <person name="Anvar Y."/>
            <person name="Smit S."/>
            <person name="Van Straalen N."/>
            <person name="Roelofs D."/>
        </authorList>
    </citation>
    <scope>NUCLEOTIDE SEQUENCE [LARGE SCALE GENOMIC DNA]</scope>
    <source>
        <strain evidence="12 13">VU population</strain>
        <tissue evidence="12">Whole body</tissue>
    </source>
</reference>
<feature type="domain" description="C2H2-type" evidence="11">
    <location>
        <begin position="348"/>
        <end position="375"/>
    </location>
</feature>
<feature type="domain" description="C2H2-type" evidence="11">
    <location>
        <begin position="317"/>
        <end position="345"/>
    </location>
</feature>
<dbReference type="SUPFAM" id="SSF57667">
    <property type="entry name" value="beta-beta-alpha zinc fingers"/>
    <property type="match status" value="8"/>
</dbReference>
<evidence type="ECO:0000256" key="6">
    <source>
        <dbReference type="ARBA" id="ARBA00023015"/>
    </source>
</evidence>
<feature type="domain" description="C2H2-type" evidence="11">
    <location>
        <begin position="192"/>
        <end position="220"/>
    </location>
</feature>
<dbReference type="GO" id="GO:0005634">
    <property type="term" value="C:nucleus"/>
    <property type="evidence" value="ECO:0007669"/>
    <property type="project" value="UniProtKB-SubCell"/>
</dbReference>
<feature type="domain" description="C2H2-type" evidence="11">
    <location>
        <begin position="535"/>
        <end position="562"/>
    </location>
</feature>
<evidence type="ECO:0000256" key="2">
    <source>
        <dbReference type="ARBA" id="ARBA00022723"/>
    </source>
</evidence>
<name>A0A226DHM5_FOLCA</name>
<keyword evidence="7" id="KW-0238">DNA-binding</keyword>
<comment type="caution">
    <text evidence="12">The sequence shown here is derived from an EMBL/GenBank/DDBJ whole genome shotgun (WGS) entry which is preliminary data.</text>
</comment>
<evidence type="ECO:0000256" key="3">
    <source>
        <dbReference type="ARBA" id="ARBA00022737"/>
    </source>
</evidence>
<dbReference type="SMART" id="SM00355">
    <property type="entry name" value="ZnF_C2H2"/>
    <property type="match status" value="17"/>
</dbReference>
<evidence type="ECO:0000256" key="10">
    <source>
        <dbReference type="PROSITE-ProRule" id="PRU00042"/>
    </source>
</evidence>
<dbReference type="GO" id="GO:0008270">
    <property type="term" value="F:zinc ion binding"/>
    <property type="evidence" value="ECO:0007669"/>
    <property type="project" value="UniProtKB-KW"/>
</dbReference>
<dbReference type="FunFam" id="3.30.160.60:FF:000671">
    <property type="entry name" value="Zinc finger protein 26"/>
    <property type="match status" value="1"/>
</dbReference>
<feature type="domain" description="C2H2-type" evidence="11">
    <location>
        <begin position="132"/>
        <end position="160"/>
    </location>
</feature>
<dbReference type="Proteomes" id="UP000198287">
    <property type="component" value="Unassembled WGS sequence"/>
</dbReference>